<evidence type="ECO:0008006" key="5">
    <source>
        <dbReference type="Google" id="ProtNLM"/>
    </source>
</evidence>
<accession>A0A426YD87</accession>
<organism evidence="3 4">
    <name type="scientific">Ensete ventricosum</name>
    <name type="common">Abyssinian banana</name>
    <name type="synonym">Musa ensete</name>
    <dbReference type="NCBI Taxonomy" id="4639"/>
    <lineage>
        <taxon>Eukaryota</taxon>
        <taxon>Viridiplantae</taxon>
        <taxon>Streptophyta</taxon>
        <taxon>Embryophyta</taxon>
        <taxon>Tracheophyta</taxon>
        <taxon>Spermatophyta</taxon>
        <taxon>Magnoliopsida</taxon>
        <taxon>Liliopsida</taxon>
        <taxon>Zingiberales</taxon>
        <taxon>Musaceae</taxon>
        <taxon>Ensete</taxon>
    </lineage>
</organism>
<comment type="caution">
    <text evidence="3">The sequence shown here is derived from an EMBL/GenBank/DDBJ whole genome shotgun (WGS) entry which is preliminary data.</text>
</comment>
<dbReference type="Gene3D" id="1.10.510.10">
    <property type="entry name" value="Transferase(Phosphotransferase) domain 1"/>
    <property type="match status" value="1"/>
</dbReference>
<protein>
    <recommendedName>
        <fullName evidence="5">Protein kinase domain-containing protein</fullName>
    </recommendedName>
</protein>
<dbReference type="InterPro" id="IPR011009">
    <property type="entry name" value="Kinase-like_dom_sf"/>
</dbReference>
<sequence>MLSFANHACRRALGPSIHSYYMRPSCTTFFRAEVLLIYFCLLQLSRIEYVHSKGFLHRDIKPDNFLMGLGRKANQVAILIASNQFHGHWGYKPLLPVGDFSPRAGETERLPRGERDRGDLVKWLHNIFIDEIFYLNCQPVAGGMTSLRATPTDVDKHQGDSNFTSVIVYMWFYANVNLNAHITFLFWLNQIPVTNAHNIPRPHEVTEHVGPSNSACPTVQVQFKLAADNTLSSDNQQIDKLRVGISSEKAQAPSTSFAFPGAPKKNVMSSKQSGPTDTSHLGSSSSWISMIHHNTSAK</sequence>
<gene>
    <name evidence="3" type="ORF">B296_00047101</name>
</gene>
<reference evidence="3 4" key="1">
    <citation type="journal article" date="2014" name="Agronomy (Basel)">
        <title>A Draft Genome Sequence for Ensete ventricosum, the Drought-Tolerant Tree Against Hunger.</title>
        <authorList>
            <person name="Harrison J."/>
            <person name="Moore K.A."/>
            <person name="Paszkiewicz K."/>
            <person name="Jones T."/>
            <person name="Grant M."/>
            <person name="Ambacheew D."/>
            <person name="Muzemil S."/>
            <person name="Studholme D.J."/>
        </authorList>
    </citation>
    <scope>NUCLEOTIDE SEQUENCE [LARGE SCALE GENOMIC DNA]</scope>
</reference>
<dbReference type="GO" id="GO:0004672">
    <property type="term" value="F:protein kinase activity"/>
    <property type="evidence" value="ECO:0007669"/>
    <property type="project" value="InterPro"/>
</dbReference>
<dbReference type="InterPro" id="IPR050235">
    <property type="entry name" value="CK1_Ser-Thr_kinase"/>
</dbReference>
<dbReference type="EMBL" id="AMZH03013200">
    <property type="protein sequence ID" value="RRT49663.1"/>
    <property type="molecule type" value="Genomic_DNA"/>
</dbReference>
<dbReference type="PANTHER" id="PTHR11909">
    <property type="entry name" value="CASEIN KINASE-RELATED"/>
    <property type="match status" value="1"/>
</dbReference>
<evidence type="ECO:0000256" key="2">
    <source>
        <dbReference type="SAM" id="MobiDB-lite"/>
    </source>
</evidence>
<proteinExistence type="inferred from homology"/>
<comment type="similarity">
    <text evidence="1">Belongs to the protein kinase superfamily. CK1 Ser/Thr protein kinase family. Casein kinase I subfamily.</text>
</comment>
<feature type="region of interest" description="Disordered" evidence="2">
    <location>
        <begin position="253"/>
        <end position="298"/>
    </location>
</feature>
<evidence type="ECO:0000313" key="4">
    <source>
        <dbReference type="Proteomes" id="UP000287651"/>
    </source>
</evidence>
<dbReference type="AlphaFoldDB" id="A0A426YD87"/>
<name>A0A426YD87_ENSVE</name>
<evidence type="ECO:0000256" key="1">
    <source>
        <dbReference type="ARBA" id="ARBA00005926"/>
    </source>
</evidence>
<dbReference type="SUPFAM" id="SSF56112">
    <property type="entry name" value="Protein kinase-like (PK-like)"/>
    <property type="match status" value="1"/>
</dbReference>
<feature type="compositionally biased region" description="Polar residues" evidence="2">
    <location>
        <begin position="267"/>
        <end position="298"/>
    </location>
</feature>
<dbReference type="InterPro" id="IPR008271">
    <property type="entry name" value="Ser/Thr_kinase_AS"/>
</dbReference>
<dbReference type="PROSITE" id="PS00108">
    <property type="entry name" value="PROTEIN_KINASE_ST"/>
    <property type="match status" value="1"/>
</dbReference>
<dbReference type="Proteomes" id="UP000287651">
    <property type="component" value="Unassembled WGS sequence"/>
</dbReference>
<evidence type="ECO:0000313" key="3">
    <source>
        <dbReference type="EMBL" id="RRT49663.1"/>
    </source>
</evidence>